<feature type="region of interest" description="Disordered" evidence="1">
    <location>
        <begin position="128"/>
        <end position="805"/>
    </location>
</feature>
<feature type="compositionally biased region" description="Basic and acidic residues" evidence="1">
    <location>
        <begin position="459"/>
        <end position="472"/>
    </location>
</feature>
<feature type="compositionally biased region" description="Basic and acidic residues" evidence="1">
    <location>
        <begin position="356"/>
        <end position="368"/>
    </location>
</feature>
<sequence length="1181" mass="124748">MRKNQTMQGTFSKLFGKKHTNSATTSLYATNPPWIFTQEAQEEGTRDFDGIYYGDSHFNTVSESGTATLKARPRVRPLLTFLPLSAQENHGLAVPTPSVPEGFADKGLGGTSSLVNGNLRLYSSVGDLRPHYDLDSSIPPPPPGPAPGPPQDSPQPPGESPPPPPPCVPPPPPPLLVEPPPPPSTAPPPPPALDTSSPSSPLSPPSTPTPPDFIPPAPPSTFLDPPTPALPAPGSPTPVSPHASGTRLLPAGGIIKWKSEVALNGRQPEDPRLSPPKSPAELKGSPLGASPESHLTFPRSFKVPPPAPVRTSSIPVLEAAGPVSPREEEASQKASTHLQPPSSFSVRPASQVYPDRAPEPEHQREPRLETPGSPRLRQSEPQTDGQAAVPPPAPPLPPPAPPLPPPASSLPPTAPPLPSTEQAVPPSSAFRKTPKTSSPPLNSKPDPPTLEDTASSEPVDWRDPGQMEKLRSELAAYLCGSRKEDRPLSHRPVPTVALKEKESKKSPSPSEEAAPPSLPEKTHPCGSEKSPSSSYLPERETTSSLPLPPVDYIPQGTPAPSVKQIRSELEARFASSVEKEAKPSIASLPPKPRLEGGRIFENGTDNGRLHKPVTKNPPQLSATPLQSKITPGPATPPKATPGPPLPLKPAPGQAILPKATPGPALPPKPTPEQTAPSKVPPGQATPPKDTPELSIPSSPLMAKKDLVPVRQREKPDSQENAVATQLSTNGALSPPALPPKMSTGGEEVPFLYRPHRSHNSHSRGVAVVIPTRARGEATGSGGQVDEKEPQSHPAKPLDPIQPADQLLRHPVTGEVVERGSPMALLLAARQRAQKTRPGGSAMGLGRSSLPGSLRDHSNQAEASSDSIFYRGSRPNSFLVVPKAPSETEDSHRTSTRPAGPSQWKPQQARDTQGPEPTHRHGWTKAETPAAVTRERPAPSSLPQARALPKSFSSPPSPSYKREEEEEFSFDIIPPPPEFSNDPEPPAPELQHQGRHGSPPRNNFSDLGQALEASPGANPARGFSRFPGTQYPEFGGLDRFSGSGRSLIKKRLYVGEPHHNPGTPRGATGRSMSSPNCFGPQPGGPEMRRVNSAGRAAPGGLDARRLSLEGARGAAEVKYKVPGGGGGGSGGKAGDYGFVPPKSTRSPYGTHYGSPINTFTVRPGTRHPISYAYPGTHWKATS</sequence>
<evidence type="ECO:0000313" key="2">
    <source>
        <dbReference type="EMBL" id="CAH7212913.1"/>
    </source>
</evidence>
<organism evidence="2 3">
    <name type="scientific">Phodopus roborovskii</name>
    <name type="common">Roborovski's desert hamster</name>
    <name type="synonym">Cricetulus roborovskii</name>
    <dbReference type="NCBI Taxonomy" id="109678"/>
    <lineage>
        <taxon>Eukaryota</taxon>
        <taxon>Metazoa</taxon>
        <taxon>Chordata</taxon>
        <taxon>Craniata</taxon>
        <taxon>Vertebrata</taxon>
        <taxon>Euteleostomi</taxon>
        <taxon>Mammalia</taxon>
        <taxon>Eutheria</taxon>
        <taxon>Euarchontoglires</taxon>
        <taxon>Glires</taxon>
        <taxon>Rodentia</taxon>
        <taxon>Myomorpha</taxon>
        <taxon>Muroidea</taxon>
        <taxon>Cricetidae</taxon>
        <taxon>Cricetinae</taxon>
        <taxon>Phodopus</taxon>
    </lineage>
</organism>
<feature type="compositionally biased region" description="Pro residues" evidence="1">
    <location>
        <begin position="201"/>
        <end position="239"/>
    </location>
</feature>
<feature type="compositionally biased region" description="Gly residues" evidence="1">
    <location>
        <begin position="1121"/>
        <end position="1133"/>
    </location>
</feature>
<feature type="compositionally biased region" description="Polar residues" evidence="1">
    <location>
        <begin position="616"/>
        <end position="629"/>
    </location>
</feature>
<name>A0AAV0A301_PHORO</name>
<feature type="compositionally biased region" description="Pro residues" evidence="1">
    <location>
        <begin position="389"/>
        <end position="418"/>
    </location>
</feature>
<feature type="compositionally biased region" description="Polar residues" evidence="1">
    <location>
        <begin position="718"/>
        <end position="731"/>
    </location>
</feature>
<feature type="compositionally biased region" description="Pro residues" evidence="1">
    <location>
        <begin position="972"/>
        <end position="987"/>
    </location>
</feature>
<dbReference type="AlphaFoldDB" id="A0AAV0A301"/>
<feature type="compositionally biased region" description="Basic and acidic residues" evidence="1">
    <location>
        <begin position="565"/>
        <end position="582"/>
    </location>
</feature>
<feature type="compositionally biased region" description="Polar residues" evidence="1">
    <location>
        <begin position="332"/>
        <end position="345"/>
    </location>
</feature>
<proteinExistence type="predicted"/>
<protein>
    <submittedName>
        <fullName evidence="2">AI661453 protein</fullName>
    </submittedName>
</protein>
<evidence type="ECO:0000256" key="1">
    <source>
        <dbReference type="SAM" id="MobiDB-lite"/>
    </source>
</evidence>
<dbReference type="PANTHER" id="PTHR35077">
    <property type="entry name" value="SIMILAR TO AI661453 PROTEIN"/>
    <property type="match status" value="1"/>
</dbReference>
<feature type="region of interest" description="Disordered" evidence="1">
    <location>
        <begin position="1117"/>
        <end position="1151"/>
    </location>
</feature>
<comment type="caution">
    <text evidence="2">The sequence shown here is derived from an EMBL/GenBank/DDBJ whole genome shotgun (WGS) entry which is preliminary data.</text>
</comment>
<feature type="compositionally biased region" description="Low complexity" evidence="1">
    <location>
        <begin position="650"/>
        <end position="662"/>
    </location>
</feature>
<dbReference type="PANTHER" id="PTHR35077:SF2">
    <property type="entry name" value="SIMILAR TO AI661453 PROTEIN"/>
    <property type="match status" value="1"/>
</dbReference>
<feature type="compositionally biased region" description="Low complexity" evidence="1">
    <location>
        <begin position="506"/>
        <end position="515"/>
    </location>
</feature>
<dbReference type="EMBL" id="CALSGD010001572">
    <property type="protein sequence ID" value="CAH7212913.1"/>
    <property type="molecule type" value="Genomic_DNA"/>
</dbReference>
<feature type="compositionally biased region" description="Pro residues" evidence="1">
    <location>
        <begin position="633"/>
        <end position="649"/>
    </location>
</feature>
<gene>
    <name evidence="2" type="primary">AI661453</name>
    <name evidence="2" type="ORF">PHOROB_LOCUS15129</name>
</gene>
<accession>A0AAV0A301</accession>
<dbReference type="Proteomes" id="UP001152836">
    <property type="component" value="Unassembled WGS sequence"/>
</dbReference>
<feature type="compositionally biased region" description="Basic and acidic residues" evidence="1">
    <location>
        <begin position="702"/>
        <end position="717"/>
    </location>
</feature>
<evidence type="ECO:0000313" key="3">
    <source>
        <dbReference type="Proteomes" id="UP001152836"/>
    </source>
</evidence>
<feature type="region of interest" description="Disordered" evidence="1">
    <location>
        <begin position="827"/>
        <end position="1101"/>
    </location>
</feature>
<keyword evidence="3" id="KW-1185">Reference proteome</keyword>
<reference evidence="2" key="1">
    <citation type="submission" date="2022-06" db="EMBL/GenBank/DDBJ databases">
        <authorList>
            <person name="Andreotti S."/>
            <person name="Wyler E."/>
        </authorList>
    </citation>
    <scope>NUCLEOTIDE SEQUENCE</scope>
</reference>
<feature type="compositionally biased region" description="Pro residues" evidence="1">
    <location>
        <begin position="138"/>
        <end position="192"/>
    </location>
</feature>